<dbReference type="AlphaFoldDB" id="X1L4U2"/>
<dbReference type="InterPro" id="IPR015424">
    <property type="entry name" value="PyrdxlP-dep_Trfase"/>
</dbReference>
<dbReference type="PANTHER" id="PTHR30244:SF34">
    <property type="entry name" value="DTDP-4-AMINO-4,6-DIDEOXYGALACTOSE TRANSAMINASE"/>
    <property type="match status" value="1"/>
</dbReference>
<evidence type="ECO:0000313" key="1">
    <source>
        <dbReference type="EMBL" id="GAI14382.1"/>
    </source>
</evidence>
<protein>
    <recommendedName>
        <fullName evidence="2">Aminotransferase class I/classII domain-containing protein</fullName>
    </recommendedName>
</protein>
<dbReference type="EMBL" id="BARV01010607">
    <property type="protein sequence ID" value="GAI14382.1"/>
    <property type="molecule type" value="Genomic_DNA"/>
</dbReference>
<dbReference type="SUPFAM" id="SSF53383">
    <property type="entry name" value="PLP-dependent transferases"/>
    <property type="match status" value="1"/>
</dbReference>
<accession>X1L4U2</accession>
<dbReference type="Pfam" id="PF01041">
    <property type="entry name" value="DegT_DnrJ_EryC1"/>
    <property type="match status" value="1"/>
</dbReference>
<dbReference type="InterPro" id="IPR000653">
    <property type="entry name" value="DegT/StrS_aminotransferase"/>
</dbReference>
<dbReference type="PANTHER" id="PTHR30244">
    <property type="entry name" value="TRANSAMINASE"/>
    <property type="match status" value="1"/>
</dbReference>
<sequence length="148" mass="16731">DLVKKITPKAKVVMIQHTFGWPAQIDEILKITREHDLYLIEDTAHALGAKYKGKFCGTFGNAAFFSFGRDKIISSVCGGMAVTNDKKLAEQIKRFQENISCPSYFWILQQLLHPILINYLILPAYSLSPNLGRICLGIFHKLFILSNT</sequence>
<evidence type="ECO:0008006" key="2">
    <source>
        <dbReference type="Google" id="ProtNLM"/>
    </source>
</evidence>
<comment type="caution">
    <text evidence="1">The sequence shown here is derived from an EMBL/GenBank/DDBJ whole genome shotgun (WGS) entry which is preliminary data.</text>
</comment>
<dbReference type="Gene3D" id="3.40.640.10">
    <property type="entry name" value="Type I PLP-dependent aspartate aminotransferase-like (Major domain)"/>
    <property type="match status" value="1"/>
</dbReference>
<dbReference type="GO" id="GO:0000271">
    <property type="term" value="P:polysaccharide biosynthetic process"/>
    <property type="evidence" value="ECO:0007669"/>
    <property type="project" value="TreeGrafter"/>
</dbReference>
<organism evidence="1">
    <name type="scientific">marine sediment metagenome</name>
    <dbReference type="NCBI Taxonomy" id="412755"/>
    <lineage>
        <taxon>unclassified sequences</taxon>
        <taxon>metagenomes</taxon>
        <taxon>ecological metagenomes</taxon>
    </lineage>
</organism>
<feature type="non-terminal residue" evidence="1">
    <location>
        <position position="1"/>
    </location>
</feature>
<gene>
    <name evidence="1" type="ORF">S06H3_20476</name>
</gene>
<name>X1L4U2_9ZZZZ</name>
<proteinExistence type="predicted"/>
<reference evidence="1" key="1">
    <citation type="journal article" date="2014" name="Front. Microbiol.">
        <title>High frequency of phylogenetically diverse reductive dehalogenase-homologous genes in deep subseafloor sedimentary metagenomes.</title>
        <authorList>
            <person name="Kawai M."/>
            <person name="Futagami T."/>
            <person name="Toyoda A."/>
            <person name="Takaki Y."/>
            <person name="Nishi S."/>
            <person name="Hori S."/>
            <person name="Arai W."/>
            <person name="Tsubouchi T."/>
            <person name="Morono Y."/>
            <person name="Uchiyama I."/>
            <person name="Ito T."/>
            <person name="Fujiyama A."/>
            <person name="Inagaki F."/>
            <person name="Takami H."/>
        </authorList>
    </citation>
    <scope>NUCLEOTIDE SEQUENCE</scope>
    <source>
        <strain evidence="1">Expedition CK06-06</strain>
    </source>
</reference>
<dbReference type="GO" id="GO:0030170">
    <property type="term" value="F:pyridoxal phosphate binding"/>
    <property type="evidence" value="ECO:0007669"/>
    <property type="project" value="TreeGrafter"/>
</dbReference>
<dbReference type="InterPro" id="IPR015421">
    <property type="entry name" value="PyrdxlP-dep_Trfase_major"/>
</dbReference>
<dbReference type="GO" id="GO:0008483">
    <property type="term" value="F:transaminase activity"/>
    <property type="evidence" value="ECO:0007669"/>
    <property type="project" value="TreeGrafter"/>
</dbReference>